<dbReference type="InterPro" id="IPR052518">
    <property type="entry name" value="CHR_Transporter"/>
</dbReference>
<evidence type="ECO:0000256" key="3">
    <source>
        <dbReference type="ARBA" id="ARBA00022475"/>
    </source>
</evidence>
<dbReference type="Pfam" id="PF02417">
    <property type="entry name" value="Chromate_transp"/>
    <property type="match status" value="1"/>
</dbReference>
<keyword evidence="5 7" id="KW-1133">Transmembrane helix</keyword>
<feature type="transmembrane region" description="Helical" evidence="7">
    <location>
        <begin position="81"/>
        <end position="99"/>
    </location>
</feature>
<organism evidence="8 9">
    <name type="scientific">Candidatus Lachnoclostridium stercoripullorum</name>
    <dbReference type="NCBI Taxonomy" id="2838635"/>
    <lineage>
        <taxon>Bacteria</taxon>
        <taxon>Bacillati</taxon>
        <taxon>Bacillota</taxon>
        <taxon>Clostridia</taxon>
        <taxon>Lachnospirales</taxon>
        <taxon>Lachnospiraceae</taxon>
    </lineage>
</organism>
<evidence type="ECO:0000256" key="7">
    <source>
        <dbReference type="SAM" id="Phobius"/>
    </source>
</evidence>
<name>A0A9D1W533_9FIRM</name>
<evidence type="ECO:0000256" key="2">
    <source>
        <dbReference type="ARBA" id="ARBA00005262"/>
    </source>
</evidence>
<comment type="subcellular location">
    <subcellularLocation>
        <location evidence="1">Cell membrane</location>
        <topology evidence="1">Multi-pass membrane protein</topology>
    </subcellularLocation>
</comment>
<keyword evidence="6 7" id="KW-0472">Membrane</keyword>
<comment type="caution">
    <text evidence="8">The sequence shown here is derived from an EMBL/GenBank/DDBJ whole genome shotgun (WGS) entry which is preliminary data.</text>
</comment>
<evidence type="ECO:0000256" key="6">
    <source>
        <dbReference type="ARBA" id="ARBA00023136"/>
    </source>
</evidence>
<dbReference type="GO" id="GO:0005886">
    <property type="term" value="C:plasma membrane"/>
    <property type="evidence" value="ECO:0007669"/>
    <property type="project" value="UniProtKB-SubCell"/>
</dbReference>
<dbReference type="PANTHER" id="PTHR43663">
    <property type="entry name" value="CHROMATE TRANSPORT PROTEIN-RELATED"/>
    <property type="match status" value="1"/>
</dbReference>
<accession>A0A9D1W533</accession>
<evidence type="ECO:0000313" key="8">
    <source>
        <dbReference type="EMBL" id="HIX52653.1"/>
    </source>
</evidence>
<dbReference type="EMBL" id="DXEU01000137">
    <property type="protein sequence ID" value="HIX52653.1"/>
    <property type="molecule type" value="Genomic_DNA"/>
</dbReference>
<reference evidence="8" key="1">
    <citation type="journal article" date="2021" name="PeerJ">
        <title>Extensive microbial diversity within the chicken gut microbiome revealed by metagenomics and culture.</title>
        <authorList>
            <person name="Gilroy R."/>
            <person name="Ravi A."/>
            <person name="Getino M."/>
            <person name="Pursley I."/>
            <person name="Horton D.L."/>
            <person name="Alikhan N.F."/>
            <person name="Baker D."/>
            <person name="Gharbi K."/>
            <person name="Hall N."/>
            <person name="Watson M."/>
            <person name="Adriaenssens E.M."/>
            <person name="Foster-Nyarko E."/>
            <person name="Jarju S."/>
            <person name="Secka A."/>
            <person name="Antonio M."/>
            <person name="Oren A."/>
            <person name="Chaudhuri R.R."/>
            <person name="La Ragione R."/>
            <person name="Hildebrand F."/>
            <person name="Pallen M.J."/>
        </authorList>
    </citation>
    <scope>NUCLEOTIDE SEQUENCE</scope>
    <source>
        <strain evidence="8">ChiGjej4B4-12881</strain>
    </source>
</reference>
<dbReference type="AlphaFoldDB" id="A0A9D1W533"/>
<keyword evidence="4 7" id="KW-0812">Transmembrane</keyword>
<gene>
    <name evidence="8" type="ORF">IAA28_07600</name>
</gene>
<feature type="transmembrane region" description="Helical" evidence="7">
    <location>
        <begin position="133"/>
        <end position="152"/>
    </location>
</feature>
<feature type="transmembrane region" description="Helical" evidence="7">
    <location>
        <begin position="6"/>
        <end position="27"/>
    </location>
</feature>
<dbReference type="Proteomes" id="UP000886780">
    <property type="component" value="Unassembled WGS sequence"/>
</dbReference>
<proteinExistence type="inferred from homology"/>
<dbReference type="InterPro" id="IPR003370">
    <property type="entry name" value="Chromate_transpt"/>
</dbReference>
<comment type="similarity">
    <text evidence="2">Belongs to the chromate ion transporter (CHR) (TC 2.A.51) family.</text>
</comment>
<protein>
    <submittedName>
        <fullName evidence="8">Chromate transporter</fullName>
    </submittedName>
</protein>
<feature type="transmembrane region" description="Helical" evidence="7">
    <location>
        <begin position="111"/>
        <end position="127"/>
    </location>
</feature>
<evidence type="ECO:0000313" key="9">
    <source>
        <dbReference type="Proteomes" id="UP000886780"/>
    </source>
</evidence>
<evidence type="ECO:0000256" key="5">
    <source>
        <dbReference type="ARBA" id="ARBA00022989"/>
    </source>
</evidence>
<sequence>MTLLELFWSFVKIGFTSFGGLSMIPLISHEVVSHGWMNLSEVSDIVAIAEMTPGPLGLNCATFAGIHAAGIPGAVTANLGVLTPTFTVTALVAVFFIKFQKSRRMEQILTGVRPVCIGLLAGVILSFCQTNYVIGSAVSLPAIAIGVLDLVLLFKWDVSIPKVILLSAVLGLFLFR</sequence>
<evidence type="ECO:0000256" key="1">
    <source>
        <dbReference type="ARBA" id="ARBA00004651"/>
    </source>
</evidence>
<reference evidence="8" key="2">
    <citation type="submission" date="2021-04" db="EMBL/GenBank/DDBJ databases">
        <authorList>
            <person name="Gilroy R."/>
        </authorList>
    </citation>
    <scope>NUCLEOTIDE SEQUENCE</scope>
    <source>
        <strain evidence="8">ChiGjej4B4-12881</strain>
    </source>
</reference>
<evidence type="ECO:0000256" key="4">
    <source>
        <dbReference type="ARBA" id="ARBA00022692"/>
    </source>
</evidence>
<keyword evidence="3" id="KW-1003">Cell membrane</keyword>
<dbReference type="PANTHER" id="PTHR43663:SF1">
    <property type="entry name" value="CHROMATE TRANSPORTER"/>
    <property type="match status" value="1"/>
</dbReference>
<dbReference type="GO" id="GO:0015109">
    <property type="term" value="F:chromate transmembrane transporter activity"/>
    <property type="evidence" value="ECO:0007669"/>
    <property type="project" value="InterPro"/>
</dbReference>